<evidence type="ECO:0000313" key="17">
    <source>
        <dbReference type="Proteomes" id="UP000477849"/>
    </source>
</evidence>
<evidence type="ECO:0000313" key="16">
    <source>
        <dbReference type="EMBL" id="NGO65701.1"/>
    </source>
</evidence>
<evidence type="ECO:0000256" key="11">
    <source>
        <dbReference type="ARBA" id="ARBA00066369"/>
    </source>
</evidence>
<dbReference type="SUPFAM" id="SSF53613">
    <property type="entry name" value="Ribokinase-like"/>
    <property type="match status" value="1"/>
</dbReference>
<evidence type="ECO:0000256" key="13">
    <source>
        <dbReference type="ARBA" id="ARBA00075711"/>
    </source>
</evidence>
<name>A0A6M1S5W3_9HYPH</name>
<evidence type="ECO:0000256" key="2">
    <source>
        <dbReference type="ARBA" id="ARBA00022679"/>
    </source>
</evidence>
<dbReference type="GO" id="GO:0042840">
    <property type="term" value="P:D-glucuronate catabolic process"/>
    <property type="evidence" value="ECO:0007669"/>
    <property type="project" value="TreeGrafter"/>
</dbReference>
<sequence length="306" mass="32677">MMKRMLSIGECMVELRQAEEGLLRKGYAGDTFNTAYYARLAAPKDWAVSYLSAVGIDKVSEEMLGFMESTGVETGFVRRVEGRTPGLYMIHLDKGERSFSYWRSASAAKTLADDPVHLRAAIEQSDVVFFSGITLAILSADAVEALLSELRRARTAGKTVVFDPNIRPHLWQDRTVMLDTINAGAAVANLVMPSFDDEATHFGDADPAATIARYKALGAENVVVKDGANGITLSFAGKPAEFITATRVDKVVDTTSAGDSFNGTFLARYVQDGDARAAATAAARAAAAVIGHHGALVPREALPAAA</sequence>
<feature type="domain" description="Carbohydrate kinase PfkB" evidence="15">
    <location>
        <begin position="2"/>
        <end position="298"/>
    </location>
</feature>
<comment type="catalytic activity">
    <reaction evidence="9">
        <text>2-dehydro-3-deoxy-D-gluconate + ATP = 2-dehydro-3-deoxy-6-phospho-D-gluconate + ADP + H(+)</text>
        <dbReference type="Rhea" id="RHEA:14797"/>
        <dbReference type="ChEBI" id="CHEBI:15378"/>
        <dbReference type="ChEBI" id="CHEBI:30616"/>
        <dbReference type="ChEBI" id="CHEBI:57569"/>
        <dbReference type="ChEBI" id="CHEBI:57990"/>
        <dbReference type="ChEBI" id="CHEBI:456216"/>
        <dbReference type="EC" id="2.7.1.45"/>
    </reaction>
</comment>
<keyword evidence="3" id="KW-0547">Nucleotide-binding</keyword>
<keyword evidence="17" id="KW-1185">Reference proteome</keyword>
<dbReference type="CDD" id="cd01166">
    <property type="entry name" value="KdgK"/>
    <property type="match status" value="1"/>
</dbReference>
<comment type="caution">
    <text evidence="16">The sequence shown here is derived from an EMBL/GenBank/DDBJ whole genome shotgun (WGS) entry which is preliminary data.</text>
</comment>
<dbReference type="GO" id="GO:0008673">
    <property type="term" value="F:2-dehydro-3-deoxygluconokinase activity"/>
    <property type="evidence" value="ECO:0007669"/>
    <property type="project" value="UniProtKB-EC"/>
</dbReference>
<dbReference type="AlphaFoldDB" id="A0A6M1S5W3"/>
<dbReference type="InterPro" id="IPR011611">
    <property type="entry name" value="PfkB_dom"/>
</dbReference>
<dbReference type="FunFam" id="3.40.1190.20:FF:000011">
    <property type="entry name" value="2-dehydro-3-deoxygluconokinase, putative"/>
    <property type="match status" value="1"/>
</dbReference>
<evidence type="ECO:0000256" key="14">
    <source>
        <dbReference type="ARBA" id="ARBA00080545"/>
    </source>
</evidence>
<keyword evidence="4 16" id="KW-0418">Kinase</keyword>
<gene>
    <name evidence="16" type="ORF">G6N76_18685</name>
</gene>
<evidence type="ECO:0000256" key="5">
    <source>
        <dbReference type="ARBA" id="ARBA00022840"/>
    </source>
</evidence>
<accession>A0A6M1S5W3</accession>
<dbReference type="EC" id="2.7.1.45" evidence="11"/>
<dbReference type="PANTHER" id="PTHR43085">
    <property type="entry name" value="HEXOKINASE FAMILY MEMBER"/>
    <property type="match status" value="1"/>
</dbReference>
<keyword evidence="6" id="KW-0119">Carbohydrate metabolism</keyword>
<dbReference type="InterPro" id="IPR029056">
    <property type="entry name" value="Ribokinase-like"/>
</dbReference>
<evidence type="ECO:0000256" key="1">
    <source>
        <dbReference type="ARBA" id="ARBA00010688"/>
    </source>
</evidence>
<evidence type="ECO:0000256" key="3">
    <source>
        <dbReference type="ARBA" id="ARBA00022741"/>
    </source>
</evidence>
<reference evidence="16 17" key="1">
    <citation type="submission" date="2020-02" db="EMBL/GenBank/DDBJ databases">
        <title>Genome sequence of the type strain CCBAU10050 of Rhizobium daejeonense.</title>
        <authorList>
            <person name="Gao J."/>
            <person name="Sun J."/>
        </authorList>
    </citation>
    <scope>NUCLEOTIDE SEQUENCE [LARGE SCALE GENOMIC DNA]</scope>
    <source>
        <strain evidence="16 17">CCBAU10050</strain>
    </source>
</reference>
<evidence type="ECO:0000256" key="9">
    <source>
        <dbReference type="ARBA" id="ARBA00050729"/>
    </source>
</evidence>
<evidence type="ECO:0000256" key="12">
    <source>
        <dbReference type="ARBA" id="ARBA00067931"/>
    </source>
</evidence>
<keyword evidence="2" id="KW-0808">Transferase</keyword>
<dbReference type="EMBL" id="JAAKZH010000006">
    <property type="protein sequence ID" value="NGO65701.1"/>
    <property type="molecule type" value="Genomic_DNA"/>
</dbReference>
<comment type="similarity">
    <text evidence="1">Belongs to the carbohydrate kinase PfkB family.</text>
</comment>
<dbReference type="Gene3D" id="3.40.1190.20">
    <property type="match status" value="1"/>
</dbReference>
<dbReference type="InterPro" id="IPR050306">
    <property type="entry name" value="PfkB_Carbo_kinase"/>
</dbReference>
<dbReference type="GO" id="GO:0019698">
    <property type="term" value="P:D-galacturonate catabolic process"/>
    <property type="evidence" value="ECO:0007669"/>
    <property type="project" value="TreeGrafter"/>
</dbReference>
<dbReference type="GO" id="GO:0006974">
    <property type="term" value="P:DNA damage response"/>
    <property type="evidence" value="ECO:0007669"/>
    <property type="project" value="TreeGrafter"/>
</dbReference>
<dbReference type="Proteomes" id="UP000477849">
    <property type="component" value="Unassembled WGS sequence"/>
</dbReference>
<dbReference type="PANTHER" id="PTHR43085:SF15">
    <property type="entry name" value="2-DEHYDRO-3-DEOXYGLUCONOKINASE"/>
    <property type="match status" value="1"/>
</dbReference>
<organism evidence="16 17">
    <name type="scientific">Rhizobium daejeonense</name>
    <dbReference type="NCBI Taxonomy" id="240521"/>
    <lineage>
        <taxon>Bacteria</taxon>
        <taxon>Pseudomonadati</taxon>
        <taxon>Pseudomonadota</taxon>
        <taxon>Alphaproteobacteria</taxon>
        <taxon>Hyphomicrobiales</taxon>
        <taxon>Rhizobiaceae</taxon>
        <taxon>Rhizobium/Agrobacterium group</taxon>
        <taxon>Rhizobium</taxon>
    </lineage>
</organism>
<proteinExistence type="inferred from homology"/>
<evidence type="ECO:0000256" key="7">
    <source>
        <dbReference type="ARBA" id="ARBA00043951"/>
    </source>
</evidence>
<comment type="pathway">
    <text evidence="7">Carbohydrate acid metabolism; 2-dehydro-3-deoxy-D-gluconate degradation; D-glyceraldehyde 3-phosphate and pyruvate from 2-dehydro-3-deoxy-D-gluconate: step 1/2.</text>
</comment>
<evidence type="ECO:0000259" key="15">
    <source>
        <dbReference type="Pfam" id="PF00294"/>
    </source>
</evidence>
<keyword evidence="5" id="KW-0067">ATP-binding</keyword>
<protein>
    <recommendedName>
        <fullName evidence="12">2-dehydro-3-deoxygluconokinase</fullName>
        <ecNumber evidence="11">2.7.1.45</ecNumber>
    </recommendedName>
    <alternativeName>
        <fullName evidence="13">2-keto-3-deoxygluconokinase</fullName>
    </alternativeName>
    <alternativeName>
        <fullName evidence="14">3-deoxy-2-oxo-D-gluconate kinase</fullName>
    </alternativeName>
    <alternativeName>
        <fullName evidence="8">KDG kinase</fullName>
    </alternativeName>
</protein>
<dbReference type="GO" id="GO:0005524">
    <property type="term" value="F:ATP binding"/>
    <property type="evidence" value="ECO:0007669"/>
    <property type="project" value="UniProtKB-KW"/>
</dbReference>
<evidence type="ECO:0000256" key="4">
    <source>
        <dbReference type="ARBA" id="ARBA00022777"/>
    </source>
</evidence>
<evidence type="ECO:0000256" key="10">
    <source>
        <dbReference type="ARBA" id="ARBA00054997"/>
    </source>
</evidence>
<dbReference type="Pfam" id="PF00294">
    <property type="entry name" value="PfkB"/>
    <property type="match status" value="1"/>
</dbReference>
<dbReference type="GO" id="GO:0005829">
    <property type="term" value="C:cytosol"/>
    <property type="evidence" value="ECO:0007669"/>
    <property type="project" value="TreeGrafter"/>
</dbReference>
<evidence type="ECO:0000256" key="8">
    <source>
        <dbReference type="ARBA" id="ARBA00044254"/>
    </source>
</evidence>
<evidence type="ECO:0000256" key="6">
    <source>
        <dbReference type="ARBA" id="ARBA00023277"/>
    </source>
</evidence>
<comment type="function">
    <text evidence="10">Catalyzes the phosphorylation of 2-keto-3-deoxygluconate (KDG) to produce 2-keto-3-deoxy-6-phosphogluconate (KDPG).</text>
</comment>
<dbReference type="RefSeq" id="WP_163898369.1">
    <property type="nucleotide sequence ID" value="NZ_CP048426.1"/>
</dbReference>